<protein>
    <submittedName>
        <fullName evidence="1">Uncharacterized protein</fullName>
    </submittedName>
</protein>
<organism evidence="1 2">
    <name type="scientific">Cirrhinus mrigala</name>
    <name type="common">Mrigala</name>
    <dbReference type="NCBI Taxonomy" id="683832"/>
    <lineage>
        <taxon>Eukaryota</taxon>
        <taxon>Metazoa</taxon>
        <taxon>Chordata</taxon>
        <taxon>Craniata</taxon>
        <taxon>Vertebrata</taxon>
        <taxon>Euteleostomi</taxon>
        <taxon>Actinopterygii</taxon>
        <taxon>Neopterygii</taxon>
        <taxon>Teleostei</taxon>
        <taxon>Ostariophysi</taxon>
        <taxon>Cypriniformes</taxon>
        <taxon>Cyprinidae</taxon>
        <taxon>Labeoninae</taxon>
        <taxon>Labeonini</taxon>
        <taxon>Cirrhinus</taxon>
    </lineage>
</organism>
<proteinExistence type="predicted"/>
<name>A0ABD0NJE6_CIRMR</name>
<keyword evidence="2" id="KW-1185">Reference proteome</keyword>
<comment type="caution">
    <text evidence="1">The sequence shown here is derived from an EMBL/GenBank/DDBJ whole genome shotgun (WGS) entry which is preliminary data.</text>
</comment>
<feature type="non-terminal residue" evidence="1">
    <location>
        <position position="1"/>
    </location>
</feature>
<gene>
    <name evidence="1" type="ORF">M9458_041488</name>
</gene>
<dbReference type="Proteomes" id="UP001529510">
    <property type="component" value="Unassembled WGS sequence"/>
</dbReference>
<feature type="non-terminal residue" evidence="1">
    <location>
        <position position="58"/>
    </location>
</feature>
<sequence length="58" mass="6768">LKKKQVDNVKLCQTALQYLKQNKDKAQEIRECLSTKEAQLYSCKESVQRIDSQIDPLK</sequence>
<dbReference type="EMBL" id="JAMKFB020000021">
    <property type="protein sequence ID" value="KAL0162092.1"/>
    <property type="molecule type" value="Genomic_DNA"/>
</dbReference>
<accession>A0ABD0NJE6</accession>
<evidence type="ECO:0000313" key="1">
    <source>
        <dbReference type="EMBL" id="KAL0162092.1"/>
    </source>
</evidence>
<dbReference type="AlphaFoldDB" id="A0ABD0NJE6"/>
<evidence type="ECO:0000313" key="2">
    <source>
        <dbReference type="Proteomes" id="UP001529510"/>
    </source>
</evidence>
<reference evidence="1 2" key="1">
    <citation type="submission" date="2024-05" db="EMBL/GenBank/DDBJ databases">
        <title>Genome sequencing and assembly of Indian major carp, Cirrhinus mrigala (Hamilton, 1822).</title>
        <authorList>
            <person name="Mohindra V."/>
            <person name="Chowdhury L.M."/>
            <person name="Lal K."/>
            <person name="Jena J.K."/>
        </authorList>
    </citation>
    <scope>NUCLEOTIDE SEQUENCE [LARGE SCALE GENOMIC DNA]</scope>
    <source>
        <strain evidence="1">CM1030</strain>
        <tissue evidence="1">Blood</tissue>
    </source>
</reference>